<reference evidence="2 3" key="1">
    <citation type="journal article" date="2011" name="Stand. Genomic Sci.">
        <title>Complete genome sequence of the gliding, heparinolytic Pedobacter saltans type strain (113).</title>
        <authorList>
            <person name="Liolios K."/>
            <person name="Sikorski J."/>
            <person name="Lu M."/>
            <person name="Nolan M."/>
            <person name="Lapidus A."/>
            <person name="Lucas S."/>
            <person name="Hammon N."/>
            <person name="Deshpande S."/>
            <person name="Cheng J.F."/>
            <person name="Tapia R."/>
            <person name="Han C."/>
            <person name="Goodwin L."/>
            <person name="Pitluck S."/>
            <person name="Huntemann M."/>
            <person name="Ivanova N."/>
            <person name="Pagani I."/>
            <person name="Mavromatis K."/>
            <person name="Ovchinikova G."/>
            <person name="Pati A."/>
            <person name="Chen A."/>
            <person name="Palaniappan K."/>
            <person name="Land M."/>
            <person name="Hauser L."/>
            <person name="Brambilla E.M."/>
            <person name="Kotsyurbenko O."/>
            <person name="Rohde M."/>
            <person name="Tindall B.J."/>
            <person name="Abt B."/>
            <person name="Goker M."/>
            <person name="Detter J.C."/>
            <person name="Woyke T."/>
            <person name="Bristow J."/>
            <person name="Eisen J.A."/>
            <person name="Markowitz V."/>
            <person name="Hugenholtz P."/>
            <person name="Klenk H.P."/>
            <person name="Kyrpides N.C."/>
        </authorList>
    </citation>
    <scope>NUCLEOTIDE SEQUENCE [LARGE SCALE GENOMIC DNA]</scope>
    <source>
        <strain evidence="3">ATCC 51119 / DSM 12145 / JCM 21818 / LMG 10337 / NBRC 100064 / NCIMB 13643</strain>
    </source>
</reference>
<dbReference type="EMBL" id="CP002545">
    <property type="protein sequence ID" value="ADY52357.1"/>
    <property type="molecule type" value="Genomic_DNA"/>
</dbReference>
<keyword evidence="1" id="KW-0732">Signal</keyword>
<keyword evidence="3" id="KW-1185">Reference proteome</keyword>
<feature type="chain" id="PRO_5003258249" evidence="1">
    <location>
        <begin position="21"/>
        <end position="732"/>
    </location>
</feature>
<protein>
    <submittedName>
        <fullName evidence="2">Uncharacterized protein</fullName>
    </submittedName>
</protein>
<dbReference type="AlphaFoldDB" id="F0S895"/>
<feature type="signal peptide" evidence="1">
    <location>
        <begin position="1"/>
        <end position="20"/>
    </location>
</feature>
<sequence length="732" mass="83671">MNKKFQVILLFILVSLICFGQQNPDISHVASKNWRISFAGSSVTWGGGFLQSGLVREAILNIQRQKATTIEPKMVKVKGTKSYLNGPNDQKYFGGEALKITGVNSSIKFTIVGDEITIVQGIERDNNSASEIEVYIDGNLYDTINNWNTTSIGTDKKEFIGNGINKQFDLGRAFTFAHKILLNNNLLKGDHNKGGYGGGDIPKDLDYLVIRKYGKDKNGNPEVHHWISLKNALGKGDKLAISFSYGEEISYEKTTIGKSDKGELESPFGDGDVSFDITKPTRVSSGLDYRETDDRAVKTYRFKDIKKRNVELKIKGNYKNAKDLPYFIFNFATNRFFSFQNAGIGGWKLAFFNNPADFHRSYTKIASFSPDILYMETTPNDDWNVNGYKLYTEYPNFSLRELQSIRTLPIKSIAYNQASDIYNFQKWVGKINKITKNSAYFLVDGHHKIDTAPKPGDYVFLGGYYSNNKEYIVRKVKKYDEASHQIFFDRPITSEELIYDNIDVLNGMEIRIRSLSVFEQDFRKFVGHMRKLKPEIKIASMVNPLPVIGARELWGYWDLMNEISKEIKIENLEVKPFYDYQYSQKRDNEIIIDAEKLQVNPLTGYLETQIDRFDGKNRQNYEVIVNGKNVYGIDALVRNPYAYGVDFSLKKGTLNMDYRKEGVRANQKINQKMELVFLKNAPASGKIQIRFSTKNWSADGCHVRTGDDGSKIYGAIYYDYFSKIINEKSVLK</sequence>
<gene>
    <name evidence="2" type="ordered locus">Pedsa_1802</name>
</gene>
<name>F0S895_PSESL</name>
<proteinExistence type="predicted"/>
<evidence type="ECO:0000256" key="1">
    <source>
        <dbReference type="SAM" id="SignalP"/>
    </source>
</evidence>
<reference evidence="3" key="2">
    <citation type="submission" date="2011-02" db="EMBL/GenBank/DDBJ databases">
        <title>The complete genome of Pedobacter saltans DSM 12145.</title>
        <authorList>
            <consortium name="US DOE Joint Genome Institute (JGI-PGF)"/>
            <person name="Lucas S."/>
            <person name="Copeland A."/>
            <person name="Lapidus A."/>
            <person name="Bruce D."/>
            <person name="Goodwin L."/>
            <person name="Pitluck S."/>
            <person name="Kyrpides N."/>
            <person name="Mavromatis K."/>
            <person name="Pagani I."/>
            <person name="Ivanova N."/>
            <person name="Ovchinnikova G."/>
            <person name="Lu M."/>
            <person name="Detter J.C."/>
            <person name="Han C."/>
            <person name="Land M."/>
            <person name="Hauser L."/>
            <person name="Markowitz V."/>
            <person name="Cheng J.-F."/>
            <person name="Hugenholtz P."/>
            <person name="Woyke T."/>
            <person name="Wu D."/>
            <person name="Tindall B."/>
            <person name="Pomrenke H.G."/>
            <person name="Brambilla E."/>
            <person name="Klenk H.-P."/>
            <person name="Eisen J.A."/>
        </authorList>
    </citation>
    <scope>NUCLEOTIDE SEQUENCE [LARGE SCALE GENOMIC DNA]</scope>
    <source>
        <strain evidence="3">ATCC 51119 / DSM 12145 / JCM 21818 / LMG 10337 / NBRC 100064 / NCIMB 13643</strain>
    </source>
</reference>
<dbReference type="Proteomes" id="UP000000310">
    <property type="component" value="Chromosome"/>
</dbReference>
<organism evidence="2 3">
    <name type="scientific">Pseudopedobacter saltans (strain ATCC 51119 / DSM 12145 / JCM 21818 / CCUG 39354 / LMG 10337 / NBRC 100064 / NCIMB 13643)</name>
    <name type="common">Pedobacter saltans</name>
    <dbReference type="NCBI Taxonomy" id="762903"/>
    <lineage>
        <taxon>Bacteria</taxon>
        <taxon>Pseudomonadati</taxon>
        <taxon>Bacteroidota</taxon>
        <taxon>Sphingobacteriia</taxon>
        <taxon>Sphingobacteriales</taxon>
        <taxon>Sphingobacteriaceae</taxon>
        <taxon>Pseudopedobacter</taxon>
    </lineage>
</organism>
<evidence type="ECO:0000313" key="2">
    <source>
        <dbReference type="EMBL" id="ADY52357.1"/>
    </source>
</evidence>
<dbReference type="HOGENOM" id="CLU_378489_0_0_10"/>
<dbReference type="RefSeq" id="WP_013632847.1">
    <property type="nucleotide sequence ID" value="NC_015177.1"/>
</dbReference>
<dbReference type="OrthoDB" id="2667409at2"/>
<evidence type="ECO:0000313" key="3">
    <source>
        <dbReference type="Proteomes" id="UP000000310"/>
    </source>
</evidence>
<dbReference type="STRING" id="762903.Pedsa_1802"/>
<dbReference type="KEGG" id="psn:Pedsa_1802"/>
<accession>F0S895</accession>